<dbReference type="InterPro" id="IPR012337">
    <property type="entry name" value="RNaseH-like_sf"/>
</dbReference>
<keyword evidence="5" id="KW-0378">Hydrolase</keyword>
<evidence type="ECO:0000256" key="1">
    <source>
        <dbReference type="ARBA" id="ARBA00022679"/>
    </source>
</evidence>
<sequence length="515" mass="59171">MSKCVFATNEVEYLGHIISEEGVKTDPKKIDAMVDWPMPKSLKALRGFLGLTGYYGKFIKAYGKIASPFTALLKKDAFLWGDKCDASGFEMRAVSMQGGRPLAYYSQALKEKNLFLSTYEKELLALMLSQRVDTPMQHKWISKLLGYHFVVEYKQGKENKVDDALSRKEDIDLKTEVEREIAYLQAQTRGHLCVVSFPSPTCLDDLRTSYKEDEELRSIGHDSPLGGHSGYLKSLHRAKKDWFWHGMKNIKAYMAWHEERYQVAYIDTCQRLKHAKDSSMRPANLQGFSNLFPYLLDHGTSLGYCLHFIVWEELFRRQGVDLAMSSSYHPQFDGQIEVVNKSLEHYLRAFVVDKPSLWVEWLPLAEYWFNTNYHTSTKLSPFEILYGYLPPKLVEFVTRLTRVPAVEDLLEHRQQVMGLLEHNLRAAQVIQRIGLVAYKLELPEDACIHSVFHVSFLKPELGEAITHISRLPPVDALGTLSSLSTSQEPRDKDHQEEEASYSDRGACSMGRRRPR</sequence>
<accession>A0A2N9H2R6</accession>
<dbReference type="InterPro" id="IPR001584">
    <property type="entry name" value="Integrase_cat-core"/>
</dbReference>
<keyword evidence="6" id="KW-0695">RNA-directed DNA polymerase</keyword>
<dbReference type="Gene3D" id="3.30.420.10">
    <property type="entry name" value="Ribonuclease H-like superfamily/Ribonuclease H"/>
    <property type="match status" value="1"/>
</dbReference>
<evidence type="ECO:0000256" key="3">
    <source>
        <dbReference type="ARBA" id="ARBA00022722"/>
    </source>
</evidence>
<dbReference type="SUPFAM" id="SSF53098">
    <property type="entry name" value="Ribonuclease H-like"/>
    <property type="match status" value="1"/>
</dbReference>
<organism evidence="9">
    <name type="scientific">Fagus sylvatica</name>
    <name type="common">Beechnut</name>
    <dbReference type="NCBI Taxonomy" id="28930"/>
    <lineage>
        <taxon>Eukaryota</taxon>
        <taxon>Viridiplantae</taxon>
        <taxon>Streptophyta</taxon>
        <taxon>Embryophyta</taxon>
        <taxon>Tracheophyta</taxon>
        <taxon>Spermatophyta</taxon>
        <taxon>Magnoliopsida</taxon>
        <taxon>eudicotyledons</taxon>
        <taxon>Gunneridae</taxon>
        <taxon>Pentapetalae</taxon>
        <taxon>rosids</taxon>
        <taxon>fabids</taxon>
        <taxon>Fagales</taxon>
        <taxon>Fagaceae</taxon>
        <taxon>Fagus</taxon>
    </lineage>
</organism>
<feature type="compositionally biased region" description="Basic and acidic residues" evidence="7">
    <location>
        <begin position="488"/>
        <end position="497"/>
    </location>
</feature>
<dbReference type="GO" id="GO:0015074">
    <property type="term" value="P:DNA integration"/>
    <property type="evidence" value="ECO:0007669"/>
    <property type="project" value="InterPro"/>
</dbReference>
<protein>
    <recommendedName>
        <fullName evidence="8">Integrase catalytic domain-containing protein</fullName>
    </recommendedName>
</protein>
<dbReference type="PANTHER" id="PTHR34072:SF55">
    <property type="entry name" value="DNA_RNA POLYMERASES SUPERFAMILY PROTEIN"/>
    <property type="match status" value="1"/>
</dbReference>
<keyword evidence="1" id="KW-0808">Transferase</keyword>
<dbReference type="AlphaFoldDB" id="A0A2N9H2R6"/>
<dbReference type="GO" id="GO:0003676">
    <property type="term" value="F:nucleic acid binding"/>
    <property type="evidence" value="ECO:0007669"/>
    <property type="project" value="InterPro"/>
</dbReference>
<evidence type="ECO:0000256" key="5">
    <source>
        <dbReference type="ARBA" id="ARBA00022801"/>
    </source>
</evidence>
<dbReference type="GO" id="GO:0016787">
    <property type="term" value="F:hydrolase activity"/>
    <property type="evidence" value="ECO:0007669"/>
    <property type="project" value="UniProtKB-KW"/>
</dbReference>
<evidence type="ECO:0000256" key="4">
    <source>
        <dbReference type="ARBA" id="ARBA00022759"/>
    </source>
</evidence>
<dbReference type="GO" id="GO:0003964">
    <property type="term" value="F:RNA-directed DNA polymerase activity"/>
    <property type="evidence" value="ECO:0007669"/>
    <property type="project" value="UniProtKB-KW"/>
</dbReference>
<evidence type="ECO:0000313" key="9">
    <source>
        <dbReference type="EMBL" id="SPD05931.1"/>
    </source>
</evidence>
<name>A0A2N9H2R6_FAGSY</name>
<dbReference type="InterPro" id="IPR043128">
    <property type="entry name" value="Rev_trsase/Diguanyl_cyclase"/>
</dbReference>
<dbReference type="InterPro" id="IPR036397">
    <property type="entry name" value="RNaseH_sf"/>
</dbReference>
<dbReference type="InterPro" id="IPR041373">
    <property type="entry name" value="RT_RNaseH"/>
</dbReference>
<proteinExistence type="predicted"/>
<evidence type="ECO:0000259" key="8">
    <source>
        <dbReference type="PROSITE" id="PS50994"/>
    </source>
</evidence>
<dbReference type="InterPro" id="IPR043502">
    <property type="entry name" value="DNA/RNA_pol_sf"/>
</dbReference>
<gene>
    <name evidence="9" type="ORF">FSB_LOCUS33813</name>
</gene>
<dbReference type="Gene3D" id="3.30.70.270">
    <property type="match status" value="1"/>
</dbReference>
<keyword evidence="2" id="KW-0548">Nucleotidyltransferase</keyword>
<dbReference type="Pfam" id="PF17917">
    <property type="entry name" value="RT_RNaseH"/>
    <property type="match status" value="1"/>
</dbReference>
<dbReference type="Pfam" id="PF24626">
    <property type="entry name" value="SH3_Tf2-1"/>
    <property type="match status" value="1"/>
</dbReference>
<dbReference type="SUPFAM" id="SSF56672">
    <property type="entry name" value="DNA/RNA polymerases"/>
    <property type="match status" value="1"/>
</dbReference>
<evidence type="ECO:0000256" key="2">
    <source>
        <dbReference type="ARBA" id="ARBA00022695"/>
    </source>
</evidence>
<evidence type="ECO:0000256" key="6">
    <source>
        <dbReference type="ARBA" id="ARBA00022918"/>
    </source>
</evidence>
<feature type="region of interest" description="Disordered" evidence="7">
    <location>
        <begin position="479"/>
        <end position="515"/>
    </location>
</feature>
<evidence type="ECO:0000256" key="7">
    <source>
        <dbReference type="SAM" id="MobiDB-lite"/>
    </source>
</evidence>
<keyword evidence="4" id="KW-0255">Endonuclease</keyword>
<dbReference type="InterPro" id="IPR056924">
    <property type="entry name" value="SH3_Tf2-1"/>
</dbReference>
<dbReference type="GO" id="GO:0004519">
    <property type="term" value="F:endonuclease activity"/>
    <property type="evidence" value="ECO:0007669"/>
    <property type="project" value="UniProtKB-KW"/>
</dbReference>
<dbReference type="PROSITE" id="PS50994">
    <property type="entry name" value="INTEGRASE"/>
    <property type="match status" value="1"/>
</dbReference>
<feature type="domain" description="Integrase catalytic" evidence="8">
    <location>
        <begin position="294"/>
        <end position="389"/>
    </location>
</feature>
<dbReference type="EMBL" id="OIVN01002724">
    <property type="protein sequence ID" value="SPD05931.1"/>
    <property type="molecule type" value="Genomic_DNA"/>
</dbReference>
<reference evidence="9" key="1">
    <citation type="submission" date="2018-02" db="EMBL/GenBank/DDBJ databases">
        <authorList>
            <person name="Cohen D.B."/>
            <person name="Kent A.D."/>
        </authorList>
    </citation>
    <scope>NUCLEOTIDE SEQUENCE</scope>
</reference>
<dbReference type="PANTHER" id="PTHR34072">
    <property type="entry name" value="ENZYMATIC POLYPROTEIN-RELATED"/>
    <property type="match status" value="1"/>
</dbReference>
<keyword evidence="3" id="KW-0540">Nuclease</keyword>